<protein>
    <recommendedName>
        <fullName evidence="1">DAGKc domain-containing protein</fullName>
    </recommendedName>
</protein>
<sequence>MVIPQTELMIDTLYSGDGLIHELVNGILAPLKSSESPLPTLILGVIPAGTGNAIATTLSITTPAQAAFRIITARSIIPLKVTSVHIGPAVADAKGIKWTDSTADVEIPPVVKYSVVVVSWGLHAQIVRQSESLRALGNQRFRVLPFFRLDMPAHELATDVMPFPLQIAAMKQLALNQQYPGKLYLQDGELLELSPLSSSPAEATFCPLTPDSNSSQTLFTSSNGPNTSTTKFSYFVSTKVSDFCSPSRICRNPPRHPFHSSCSFCANQVSSLELGFKIAPHAHPSNPTTDLILCTSPDRSQVLDLLKGAGQNGNHTTLPFVKYVRAKGYTLLPTGGGRVKTDGMVEWVSSLVGSGGGRVVHDLCIDGEMVEVEDGKAVWISVVEGRLGDVFRVFA</sequence>
<dbReference type="GO" id="GO:0016020">
    <property type="term" value="C:membrane"/>
    <property type="evidence" value="ECO:0007669"/>
    <property type="project" value="TreeGrafter"/>
</dbReference>
<organism evidence="2 3">
    <name type="scientific">Rhizophlyctis rosea</name>
    <dbReference type="NCBI Taxonomy" id="64517"/>
    <lineage>
        <taxon>Eukaryota</taxon>
        <taxon>Fungi</taxon>
        <taxon>Fungi incertae sedis</taxon>
        <taxon>Chytridiomycota</taxon>
        <taxon>Chytridiomycota incertae sedis</taxon>
        <taxon>Chytridiomycetes</taxon>
        <taxon>Rhizophlyctidales</taxon>
        <taxon>Rhizophlyctidaceae</taxon>
        <taxon>Rhizophlyctis</taxon>
    </lineage>
</organism>
<dbReference type="Pfam" id="PF00781">
    <property type="entry name" value="DAGK_cat"/>
    <property type="match status" value="1"/>
</dbReference>
<dbReference type="InterPro" id="IPR001206">
    <property type="entry name" value="Diacylglycerol_kinase_cat_dom"/>
</dbReference>
<dbReference type="SUPFAM" id="SSF111331">
    <property type="entry name" value="NAD kinase/diacylglycerol kinase-like"/>
    <property type="match status" value="1"/>
</dbReference>
<dbReference type="PROSITE" id="PS50146">
    <property type="entry name" value="DAGK"/>
    <property type="match status" value="1"/>
</dbReference>
<dbReference type="GO" id="GO:0001727">
    <property type="term" value="F:lipid kinase activity"/>
    <property type="evidence" value="ECO:0007669"/>
    <property type="project" value="TreeGrafter"/>
</dbReference>
<reference evidence="2" key="1">
    <citation type="submission" date="2020-05" db="EMBL/GenBank/DDBJ databases">
        <title>Phylogenomic resolution of chytrid fungi.</title>
        <authorList>
            <person name="Stajich J.E."/>
            <person name="Amses K."/>
            <person name="Simmons R."/>
            <person name="Seto K."/>
            <person name="Myers J."/>
            <person name="Bonds A."/>
            <person name="Quandt C.A."/>
            <person name="Barry K."/>
            <person name="Liu P."/>
            <person name="Grigoriev I."/>
            <person name="Longcore J.E."/>
            <person name="James T.Y."/>
        </authorList>
    </citation>
    <scope>NUCLEOTIDE SEQUENCE</scope>
    <source>
        <strain evidence="2">JEL0318</strain>
    </source>
</reference>
<accession>A0AAD5SJJ4</accession>
<dbReference type="GO" id="GO:0005737">
    <property type="term" value="C:cytoplasm"/>
    <property type="evidence" value="ECO:0007669"/>
    <property type="project" value="TreeGrafter"/>
</dbReference>
<proteinExistence type="predicted"/>
<dbReference type="PANTHER" id="PTHR12358:SF108">
    <property type="entry name" value="DAGKC DOMAIN-CONTAINING PROTEIN"/>
    <property type="match status" value="1"/>
</dbReference>
<dbReference type="InterPro" id="IPR017438">
    <property type="entry name" value="ATP-NAD_kinase_N"/>
</dbReference>
<dbReference type="PANTHER" id="PTHR12358">
    <property type="entry name" value="SPHINGOSINE KINASE"/>
    <property type="match status" value="1"/>
</dbReference>
<name>A0AAD5SJJ4_9FUNG</name>
<dbReference type="Gene3D" id="3.40.50.10330">
    <property type="entry name" value="Probable inorganic polyphosphate/atp-NAD kinase, domain 1"/>
    <property type="match status" value="1"/>
</dbReference>
<dbReference type="Gene3D" id="2.60.200.40">
    <property type="match status" value="1"/>
</dbReference>
<keyword evidence="3" id="KW-1185">Reference proteome</keyword>
<dbReference type="GO" id="GO:0046512">
    <property type="term" value="P:sphingosine biosynthetic process"/>
    <property type="evidence" value="ECO:0007669"/>
    <property type="project" value="TreeGrafter"/>
</dbReference>
<dbReference type="InterPro" id="IPR016064">
    <property type="entry name" value="NAD/diacylglycerol_kinase_sf"/>
</dbReference>
<evidence type="ECO:0000313" key="2">
    <source>
        <dbReference type="EMBL" id="KAJ3055995.1"/>
    </source>
</evidence>
<dbReference type="EMBL" id="JADGJD010000050">
    <property type="protein sequence ID" value="KAJ3055995.1"/>
    <property type="molecule type" value="Genomic_DNA"/>
</dbReference>
<feature type="domain" description="DAGKc" evidence="1">
    <location>
        <begin position="1"/>
        <end position="88"/>
    </location>
</feature>
<gene>
    <name evidence="2" type="ORF">HK097_008484</name>
</gene>
<dbReference type="AlphaFoldDB" id="A0AAD5SJJ4"/>
<dbReference type="InterPro" id="IPR050187">
    <property type="entry name" value="Lipid_Phosphate_FormReg"/>
</dbReference>
<comment type="caution">
    <text evidence="2">The sequence shown here is derived from an EMBL/GenBank/DDBJ whole genome shotgun (WGS) entry which is preliminary data.</text>
</comment>
<evidence type="ECO:0000313" key="3">
    <source>
        <dbReference type="Proteomes" id="UP001212841"/>
    </source>
</evidence>
<evidence type="ECO:0000259" key="1">
    <source>
        <dbReference type="PROSITE" id="PS50146"/>
    </source>
</evidence>
<dbReference type="Proteomes" id="UP001212841">
    <property type="component" value="Unassembled WGS sequence"/>
</dbReference>